<proteinExistence type="predicted"/>
<organism evidence="2 3">
    <name type="scientific">Diabrotica virgifera virgifera</name>
    <name type="common">western corn rootworm</name>
    <dbReference type="NCBI Taxonomy" id="50390"/>
    <lineage>
        <taxon>Eukaryota</taxon>
        <taxon>Metazoa</taxon>
        <taxon>Ecdysozoa</taxon>
        <taxon>Arthropoda</taxon>
        <taxon>Hexapoda</taxon>
        <taxon>Insecta</taxon>
        <taxon>Pterygota</taxon>
        <taxon>Neoptera</taxon>
        <taxon>Endopterygota</taxon>
        <taxon>Coleoptera</taxon>
        <taxon>Polyphaga</taxon>
        <taxon>Cucujiformia</taxon>
        <taxon>Chrysomeloidea</taxon>
        <taxon>Chrysomelidae</taxon>
        <taxon>Galerucinae</taxon>
        <taxon>Diabroticina</taxon>
        <taxon>Diabroticites</taxon>
        <taxon>Diabrotica</taxon>
    </lineage>
</organism>
<name>A0ABM5KNV3_DIAVI</name>
<evidence type="ECO:0000313" key="2">
    <source>
        <dbReference type="EnsemblMetazoa" id="XP_050511871.1"/>
    </source>
</evidence>
<reference evidence="2" key="1">
    <citation type="submission" date="2025-05" db="UniProtKB">
        <authorList>
            <consortium name="EnsemblMetazoa"/>
        </authorList>
    </citation>
    <scope>IDENTIFICATION</scope>
</reference>
<sequence length="88" mass="10277">MKPLLFLLKLAWDCRYRLPLLITVGFMVLDVRMQLDINVQTRRIPRRPPPRVNPVQENDLGDNDNSSNESWSTVEVEDFDVSDVDLYS</sequence>
<dbReference type="RefSeq" id="XP_050511871.1">
    <property type="nucleotide sequence ID" value="XM_050655914.1"/>
</dbReference>
<accession>A0ABM5KNV3</accession>
<feature type="region of interest" description="Disordered" evidence="1">
    <location>
        <begin position="43"/>
        <end position="88"/>
    </location>
</feature>
<keyword evidence="3" id="KW-1185">Reference proteome</keyword>
<dbReference type="EnsemblMetazoa" id="XM_050655914.1">
    <property type="protein sequence ID" value="XP_050511871.1"/>
    <property type="gene ID" value="LOC114327505"/>
</dbReference>
<dbReference type="EnsemblMetazoa" id="XM_050655915.1">
    <property type="protein sequence ID" value="XP_050511872.1"/>
    <property type="gene ID" value="LOC114327505"/>
</dbReference>
<dbReference type="GeneID" id="114327505"/>
<protein>
    <submittedName>
        <fullName evidence="2">Uncharacterized protein</fullName>
    </submittedName>
</protein>
<dbReference type="Proteomes" id="UP001652700">
    <property type="component" value="Unplaced"/>
</dbReference>
<feature type="compositionally biased region" description="Polar residues" evidence="1">
    <location>
        <begin position="63"/>
        <end position="73"/>
    </location>
</feature>
<feature type="compositionally biased region" description="Acidic residues" evidence="1">
    <location>
        <begin position="75"/>
        <end position="88"/>
    </location>
</feature>
<evidence type="ECO:0000256" key="1">
    <source>
        <dbReference type="SAM" id="MobiDB-lite"/>
    </source>
</evidence>
<dbReference type="RefSeq" id="XP_050511872.1">
    <property type="nucleotide sequence ID" value="XM_050655915.1"/>
</dbReference>
<evidence type="ECO:0000313" key="3">
    <source>
        <dbReference type="Proteomes" id="UP001652700"/>
    </source>
</evidence>